<sequence>MSFARVRALVVVGLLGVLALAFVVTAIVRDSQGNAGTAAGCPDGWPLADLTLHEPKDVKINVLNATDEPGRAGTVADDFRNRKFQVQKVGNAPKGVANVAVLRYGPKAVGSAHLLQAYFLNNAKWDYDEKRTDDVVDVVLGNNFQQLATTTEVNQSLGDSGPPEAPKGSCPSPAAK</sequence>
<dbReference type="Pfam" id="PF13399">
    <property type="entry name" value="LytR_C"/>
    <property type="match status" value="1"/>
</dbReference>
<evidence type="ECO:0000259" key="2">
    <source>
        <dbReference type="Pfam" id="PF13399"/>
    </source>
</evidence>
<evidence type="ECO:0000256" key="1">
    <source>
        <dbReference type="SAM" id="MobiDB-lite"/>
    </source>
</evidence>
<evidence type="ECO:0000313" key="4">
    <source>
        <dbReference type="Proteomes" id="UP000764837"/>
    </source>
</evidence>
<keyword evidence="4" id="KW-1185">Reference proteome</keyword>
<feature type="region of interest" description="Disordered" evidence="1">
    <location>
        <begin position="153"/>
        <end position="176"/>
    </location>
</feature>
<dbReference type="EMBL" id="JAFBBP010000001">
    <property type="protein sequence ID" value="MBM7493186.1"/>
    <property type="molecule type" value="Genomic_DNA"/>
</dbReference>
<dbReference type="Gene3D" id="3.30.70.2390">
    <property type="match status" value="1"/>
</dbReference>
<proteinExistence type="predicted"/>
<comment type="caution">
    <text evidence="3">The sequence shown here is derived from an EMBL/GenBank/DDBJ whole genome shotgun (WGS) entry which is preliminary data.</text>
</comment>
<organism evidence="3 4">
    <name type="scientific">Micromonospora luteifusca</name>
    <dbReference type="NCBI Taxonomy" id="709860"/>
    <lineage>
        <taxon>Bacteria</taxon>
        <taxon>Bacillati</taxon>
        <taxon>Actinomycetota</taxon>
        <taxon>Actinomycetes</taxon>
        <taxon>Micromonosporales</taxon>
        <taxon>Micromonosporaceae</taxon>
        <taxon>Micromonospora</taxon>
    </lineage>
</organism>
<evidence type="ECO:0000313" key="3">
    <source>
        <dbReference type="EMBL" id="MBM7493186.1"/>
    </source>
</evidence>
<reference evidence="3 4" key="1">
    <citation type="submission" date="2021-01" db="EMBL/GenBank/DDBJ databases">
        <title>Sequencing the genomes of 1000 actinobacteria strains.</title>
        <authorList>
            <person name="Klenk H.-P."/>
        </authorList>
    </citation>
    <scope>NUCLEOTIDE SEQUENCE [LARGE SCALE GENOMIC DNA]</scope>
    <source>
        <strain evidence="3 4">DSM 100204</strain>
    </source>
</reference>
<name>A0ABS2LYC2_9ACTN</name>
<gene>
    <name evidence="3" type="ORF">JOD64_004408</name>
</gene>
<dbReference type="InterPro" id="IPR027381">
    <property type="entry name" value="LytR/CpsA/Psr_C"/>
</dbReference>
<feature type="domain" description="LytR/CpsA/Psr regulator C-terminal" evidence="2">
    <location>
        <begin position="57"/>
        <end position="144"/>
    </location>
</feature>
<dbReference type="Proteomes" id="UP000764837">
    <property type="component" value="Unassembled WGS sequence"/>
</dbReference>
<protein>
    <recommendedName>
        <fullName evidence="2">LytR/CpsA/Psr regulator C-terminal domain-containing protein</fullName>
    </recommendedName>
</protein>
<accession>A0ABS2LYC2</accession>